<dbReference type="GO" id="GO:0015031">
    <property type="term" value="P:protein transport"/>
    <property type="evidence" value="ECO:0007669"/>
    <property type="project" value="InterPro"/>
</dbReference>
<dbReference type="Gene3D" id="1.10.3120.10">
    <property type="entry name" value="Trigger factor, C-terminal domain"/>
    <property type="match status" value="1"/>
</dbReference>
<evidence type="ECO:0000256" key="11">
    <source>
        <dbReference type="SAM" id="MobiDB-lite"/>
    </source>
</evidence>
<dbReference type="GO" id="GO:0003755">
    <property type="term" value="F:peptidyl-prolyl cis-trans isomerase activity"/>
    <property type="evidence" value="ECO:0007669"/>
    <property type="project" value="UniProtKB-KW"/>
</dbReference>
<dbReference type="InterPro" id="IPR008880">
    <property type="entry name" value="Trigger_fac_C"/>
</dbReference>
<proteinExistence type="inferred from homology"/>
<dbReference type="GO" id="GO:0006457">
    <property type="term" value="P:protein folding"/>
    <property type="evidence" value="ECO:0007669"/>
    <property type="project" value="InterPro"/>
</dbReference>
<feature type="region of interest" description="Disordered" evidence="11">
    <location>
        <begin position="22"/>
        <end position="46"/>
    </location>
</feature>
<evidence type="ECO:0000256" key="9">
    <source>
        <dbReference type="ARBA" id="ARBA00024849"/>
    </source>
</evidence>
<dbReference type="InterPro" id="IPR005215">
    <property type="entry name" value="Trig_fac"/>
</dbReference>
<comment type="similarity">
    <text evidence="3">Belongs to the FKBP-type PPIase family. Tig subfamily.</text>
</comment>
<dbReference type="Proteomes" id="UP000092574">
    <property type="component" value="Chromosome"/>
</dbReference>
<keyword evidence="6" id="KW-0143">Chaperone</keyword>
<evidence type="ECO:0000256" key="8">
    <source>
        <dbReference type="ARBA" id="ARBA00023306"/>
    </source>
</evidence>
<keyword evidence="5 10" id="KW-0697">Rotamase</keyword>
<dbReference type="InterPro" id="IPR046357">
    <property type="entry name" value="PPIase_dom_sf"/>
</dbReference>
<dbReference type="FunFam" id="3.10.50.40:FF:000001">
    <property type="entry name" value="Trigger factor"/>
    <property type="match status" value="1"/>
</dbReference>
<keyword evidence="12" id="KW-0732">Signal</keyword>
<evidence type="ECO:0000256" key="4">
    <source>
        <dbReference type="ARBA" id="ARBA00022618"/>
    </source>
</evidence>
<name>A0A1C7ICA0_9FIRM</name>
<evidence type="ECO:0000256" key="5">
    <source>
        <dbReference type="ARBA" id="ARBA00023110"/>
    </source>
</evidence>
<feature type="chain" id="PRO_5039448790" description="peptidylprolyl isomerase" evidence="12">
    <location>
        <begin position="19"/>
        <end position="393"/>
    </location>
</feature>
<dbReference type="EMBL" id="CP015405">
    <property type="protein sequence ID" value="ANU77310.1"/>
    <property type="molecule type" value="Genomic_DNA"/>
</dbReference>
<dbReference type="STRING" id="1796616.A4V09_17095"/>
<dbReference type="InterPro" id="IPR037041">
    <property type="entry name" value="Trigger_fac_C_sf"/>
</dbReference>
<comment type="catalytic activity">
    <reaction evidence="1 10">
        <text>[protein]-peptidylproline (omega=180) = [protein]-peptidylproline (omega=0)</text>
        <dbReference type="Rhea" id="RHEA:16237"/>
        <dbReference type="Rhea" id="RHEA-COMP:10747"/>
        <dbReference type="Rhea" id="RHEA-COMP:10748"/>
        <dbReference type="ChEBI" id="CHEBI:83833"/>
        <dbReference type="ChEBI" id="CHEBI:83834"/>
        <dbReference type="EC" id="5.2.1.8"/>
    </reaction>
</comment>
<evidence type="ECO:0000259" key="13">
    <source>
        <dbReference type="PROSITE" id="PS50059"/>
    </source>
</evidence>
<protein>
    <recommendedName>
        <fullName evidence="10">peptidylprolyl isomerase</fullName>
        <ecNumber evidence="10">5.2.1.8</ecNumber>
    </recommendedName>
</protein>
<dbReference type="OrthoDB" id="9767721at2"/>
<evidence type="ECO:0000256" key="6">
    <source>
        <dbReference type="ARBA" id="ARBA00023186"/>
    </source>
</evidence>
<dbReference type="AlphaFoldDB" id="A0A1C7ICA0"/>
<feature type="domain" description="PPIase FKBP-type" evidence="13">
    <location>
        <begin position="111"/>
        <end position="171"/>
    </location>
</feature>
<dbReference type="SUPFAM" id="SSF54534">
    <property type="entry name" value="FKBP-like"/>
    <property type="match status" value="1"/>
</dbReference>
<organism evidence="14 15">
    <name type="scientific">Blautia pseudococcoides</name>
    <dbReference type="NCBI Taxonomy" id="1796616"/>
    <lineage>
        <taxon>Bacteria</taxon>
        <taxon>Bacillati</taxon>
        <taxon>Bacillota</taxon>
        <taxon>Clostridia</taxon>
        <taxon>Lachnospirales</taxon>
        <taxon>Lachnospiraceae</taxon>
        <taxon>Blautia</taxon>
    </lineage>
</organism>
<dbReference type="Pfam" id="PF00254">
    <property type="entry name" value="FKBP_C"/>
    <property type="match status" value="1"/>
</dbReference>
<accession>A0A1C7ICA0</accession>
<dbReference type="GO" id="GO:0005737">
    <property type="term" value="C:cytoplasm"/>
    <property type="evidence" value="ECO:0007669"/>
    <property type="project" value="UniProtKB-SubCell"/>
</dbReference>
<dbReference type="KEGG" id="byl:A4V09_17095"/>
<evidence type="ECO:0000256" key="12">
    <source>
        <dbReference type="SAM" id="SignalP"/>
    </source>
</evidence>
<reference evidence="14" key="1">
    <citation type="submission" date="2017-04" db="EMBL/GenBank/DDBJ databases">
        <title>Complete Genome Sequences of Twelve Strains of a Stable Defined Moderately Diverse Mouse Microbiota 2 (sDMDMm2).</title>
        <authorList>
            <person name="Uchimura Y."/>
            <person name="Wyss M."/>
            <person name="Brugiroux S."/>
            <person name="Limenitakis J.P."/>
            <person name="Stecher B."/>
            <person name="McCoy K.D."/>
            <person name="Macpherson A.J."/>
        </authorList>
    </citation>
    <scope>NUCLEOTIDE SEQUENCE</scope>
    <source>
        <strain evidence="14">YL58</strain>
    </source>
</reference>
<dbReference type="InterPro" id="IPR027304">
    <property type="entry name" value="Trigger_fact/SurA_dom_sf"/>
</dbReference>
<dbReference type="PIRSF" id="PIRSF003095">
    <property type="entry name" value="Trigger_factor"/>
    <property type="match status" value="1"/>
</dbReference>
<dbReference type="Pfam" id="PF05698">
    <property type="entry name" value="Trigger_C"/>
    <property type="match status" value="1"/>
</dbReference>
<evidence type="ECO:0000256" key="10">
    <source>
        <dbReference type="PROSITE-ProRule" id="PRU00277"/>
    </source>
</evidence>
<feature type="compositionally biased region" description="Basic and acidic residues" evidence="11">
    <location>
        <begin position="24"/>
        <end position="43"/>
    </location>
</feature>
<dbReference type="PROSITE" id="PS50059">
    <property type="entry name" value="FKBP_PPIASE"/>
    <property type="match status" value="1"/>
</dbReference>
<dbReference type="GO" id="GO:0051301">
    <property type="term" value="P:cell division"/>
    <property type="evidence" value="ECO:0007669"/>
    <property type="project" value="UniProtKB-KW"/>
</dbReference>
<evidence type="ECO:0000256" key="2">
    <source>
        <dbReference type="ARBA" id="ARBA00004496"/>
    </source>
</evidence>
<keyword evidence="4" id="KW-0132">Cell division</keyword>
<dbReference type="PROSITE" id="PS51257">
    <property type="entry name" value="PROKAR_LIPOPROTEIN"/>
    <property type="match status" value="1"/>
</dbReference>
<keyword evidence="7 10" id="KW-0413">Isomerase</keyword>
<dbReference type="RefSeq" id="WP_065543439.1">
    <property type="nucleotide sequence ID" value="NZ_CP015405.2"/>
</dbReference>
<sequence>MKKKLIMVLLTLSIAVMAAGCGGKKSDNSKDDDKKTEASKEDTTVDTNSKGNVVAVDVDDISKYVKLGEYKNLEVTETKTEITDADVEDYISQQLTYKAEEITEDRPVQENDTVNIDYTGYMDGAEFEGGSATDSDLLIGSNSFIEGFESGLIGKKKGEEVTLDLNFPDPYSNNPDLSGKAVQFKVKINTIKAAPELTDEWVKNNTDYKTVDEYKEEIRKSLVENADLNYMSQLKSDLFQKVVENTEITEYPEKPMSETMEYVKNKIQEQYASPSGMTLDEYWESQSISAEQAEETMTQMAQNILQQSLIVQAIFDAEKVEISVKDYEAELEKFAKDYGFKDTAALESAYSDEVMVKANVLWSRSCEILQETAKVTDVAADAQSTGDGEEKNE</sequence>
<comment type="subcellular location">
    <subcellularLocation>
        <location evidence="2">Cytoplasm</location>
    </subcellularLocation>
</comment>
<keyword evidence="15" id="KW-1185">Reference proteome</keyword>
<dbReference type="NCBIfam" id="TIGR00115">
    <property type="entry name" value="tig"/>
    <property type="match status" value="1"/>
</dbReference>
<evidence type="ECO:0000313" key="14">
    <source>
        <dbReference type="EMBL" id="ANU77310.1"/>
    </source>
</evidence>
<dbReference type="SUPFAM" id="SSF109998">
    <property type="entry name" value="Triger factor/SurA peptide-binding domain-like"/>
    <property type="match status" value="1"/>
</dbReference>
<dbReference type="Gene3D" id="3.10.50.40">
    <property type="match status" value="1"/>
</dbReference>
<feature type="signal peptide" evidence="12">
    <location>
        <begin position="1"/>
        <end position="18"/>
    </location>
</feature>
<dbReference type="EC" id="5.2.1.8" evidence="10"/>
<evidence type="ECO:0000256" key="7">
    <source>
        <dbReference type="ARBA" id="ARBA00023235"/>
    </source>
</evidence>
<dbReference type="InterPro" id="IPR001179">
    <property type="entry name" value="PPIase_FKBP_dom"/>
</dbReference>
<evidence type="ECO:0000313" key="15">
    <source>
        <dbReference type="Proteomes" id="UP000092574"/>
    </source>
</evidence>
<evidence type="ECO:0000256" key="3">
    <source>
        <dbReference type="ARBA" id="ARBA00005464"/>
    </source>
</evidence>
<evidence type="ECO:0000256" key="1">
    <source>
        <dbReference type="ARBA" id="ARBA00000971"/>
    </source>
</evidence>
<keyword evidence="8" id="KW-0131">Cell cycle</keyword>
<gene>
    <name evidence="14" type="ORF">A4V09_17095</name>
</gene>
<comment type="function">
    <text evidence="9">Involved in protein export. Acts as a chaperone by maintaining the newly synthesized protein in an open conformation. Functions as a peptidyl-prolyl cis-trans isomerase.</text>
</comment>